<feature type="transmembrane region" description="Helical" evidence="1">
    <location>
        <begin position="358"/>
        <end position="378"/>
    </location>
</feature>
<keyword evidence="4" id="KW-1185">Reference proteome</keyword>
<dbReference type="RefSeq" id="WP_091370123.1">
    <property type="nucleotide sequence ID" value="NZ_LT629740.1"/>
</dbReference>
<evidence type="ECO:0000313" key="4">
    <source>
        <dbReference type="Proteomes" id="UP000199679"/>
    </source>
</evidence>
<protein>
    <submittedName>
        <fullName evidence="3">Uncharacterized membrane protein</fullName>
    </submittedName>
</protein>
<feature type="transmembrane region" description="Helical" evidence="1">
    <location>
        <begin position="146"/>
        <end position="166"/>
    </location>
</feature>
<feature type="transmembrane region" description="Helical" evidence="1">
    <location>
        <begin position="93"/>
        <end position="114"/>
    </location>
</feature>
<dbReference type="AlphaFoldDB" id="A0A1H1RYY8"/>
<dbReference type="EMBL" id="LT629740">
    <property type="protein sequence ID" value="SDS40971.1"/>
    <property type="molecule type" value="Genomic_DNA"/>
</dbReference>
<keyword evidence="1" id="KW-0472">Membrane</keyword>
<dbReference type="InterPro" id="IPR012429">
    <property type="entry name" value="HGSNAT_cat"/>
</dbReference>
<keyword evidence="1" id="KW-1133">Transmembrane helix</keyword>
<name>A0A1H1RYY8_MUCMA</name>
<dbReference type="PANTHER" id="PTHR40407:SF1">
    <property type="entry name" value="HEPARAN-ALPHA-GLUCOSAMINIDE N-ACETYLTRANSFERASE CATALYTIC DOMAIN-CONTAINING PROTEIN"/>
    <property type="match status" value="1"/>
</dbReference>
<feature type="transmembrane region" description="Helical" evidence="1">
    <location>
        <begin position="316"/>
        <end position="338"/>
    </location>
</feature>
<feature type="transmembrane region" description="Helical" evidence="1">
    <location>
        <begin position="120"/>
        <end position="139"/>
    </location>
</feature>
<accession>A0A1H1RYY8</accession>
<evidence type="ECO:0000313" key="3">
    <source>
        <dbReference type="EMBL" id="SDS40971.1"/>
    </source>
</evidence>
<feature type="domain" description="Heparan-alpha-glucosaminide N-acetyltransferase catalytic" evidence="2">
    <location>
        <begin position="12"/>
        <end position="227"/>
    </location>
</feature>
<dbReference type="STRING" id="652787.SAMN05216490_1103"/>
<keyword evidence="1" id="KW-0812">Transmembrane</keyword>
<feature type="transmembrane region" description="Helical" evidence="1">
    <location>
        <begin position="279"/>
        <end position="296"/>
    </location>
</feature>
<dbReference type="Proteomes" id="UP000199679">
    <property type="component" value="Chromosome I"/>
</dbReference>
<proteinExistence type="predicted"/>
<feature type="transmembrane region" description="Helical" evidence="1">
    <location>
        <begin position="60"/>
        <end position="81"/>
    </location>
</feature>
<gene>
    <name evidence="3" type="ORF">SAMN05216490_1103</name>
</gene>
<sequence>MTNTDSPPLKQRINSIDTLRGMIMLIMAIDHIRDFIYYSGPLADPTNMATTTPILFFTRWITHFCAPTFVFLSGVSAYLAGTRRTKSELSGFLVKRGLWLIVVELVLITFALTLNPFYNVLVLQVLWAIGFSMIILGLLVRLPLKWIAVIGVLIFFGHDILDYIQAPKSIVEADFLKLFLTAFGGLFTINSNHFIFDLYAVIPWTGVMLLGYCLGSLYRPEYDPQKRRKILLYTGLATLTVFVVLRLINKYGDPAPWEVQRNTVHTIISFFNVSKYPPSLLYSCMTVGTALVILALTEKPLNKFTSFLIVYGNVPFFYYVLHFYLIRLINIILFFAMGYNSSQIVTPNQTFLFKPLSFGFPLWVVYLVWLVVIGILYFPCKWFSNYKRTHHQWWLSYL</sequence>
<feature type="transmembrane region" description="Helical" evidence="1">
    <location>
        <begin position="230"/>
        <end position="248"/>
    </location>
</feature>
<dbReference type="OrthoDB" id="508112at2"/>
<dbReference type="PANTHER" id="PTHR40407">
    <property type="entry name" value="MEMBRANE PROTEIN-LIKE PROTEIN"/>
    <property type="match status" value="1"/>
</dbReference>
<evidence type="ECO:0000256" key="1">
    <source>
        <dbReference type="SAM" id="Phobius"/>
    </source>
</evidence>
<organism evidence="3 4">
    <name type="scientific">Mucilaginibacter mallensis</name>
    <dbReference type="NCBI Taxonomy" id="652787"/>
    <lineage>
        <taxon>Bacteria</taxon>
        <taxon>Pseudomonadati</taxon>
        <taxon>Bacteroidota</taxon>
        <taxon>Sphingobacteriia</taxon>
        <taxon>Sphingobacteriales</taxon>
        <taxon>Sphingobacteriaceae</taxon>
        <taxon>Mucilaginibacter</taxon>
    </lineage>
</organism>
<feature type="transmembrane region" description="Helical" evidence="1">
    <location>
        <begin position="198"/>
        <end position="218"/>
    </location>
</feature>
<reference evidence="3 4" key="1">
    <citation type="submission" date="2016-10" db="EMBL/GenBank/DDBJ databases">
        <authorList>
            <person name="de Groot N.N."/>
        </authorList>
    </citation>
    <scope>NUCLEOTIDE SEQUENCE [LARGE SCALE GENOMIC DNA]</scope>
    <source>
        <strain evidence="3 4">MP1X4</strain>
    </source>
</reference>
<dbReference type="Pfam" id="PF07786">
    <property type="entry name" value="HGSNAT_cat"/>
    <property type="match status" value="1"/>
</dbReference>
<evidence type="ECO:0000259" key="2">
    <source>
        <dbReference type="Pfam" id="PF07786"/>
    </source>
</evidence>